<sequence>MQPLVWQTVSPQLPVSKRHQKQLSLPWQDQQYTFTDRHQGISTLQPIIQSNKTLLPSLPQDFTVDIMLFGPSQQEVVITLGCLMSHLHARRCEINLTKIWGTSRSADLLDGEWGKGVFLRSRLSPCIWPFLQPKEEVQHLVVLFGVLWLLKPITK</sequence>
<evidence type="ECO:0000313" key="2">
    <source>
        <dbReference type="Proteomes" id="UP000664940"/>
    </source>
</evidence>
<reference evidence="1 2" key="1">
    <citation type="journal article" date="2020" name="Nature">
        <title>Six reference-quality genomes reveal evolution of bat adaptations.</title>
        <authorList>
            <person name="Jebb D."/>
            <person name="Huang Z."/>
            <person name="Pippel M."/>
            <person name="Hughes G.M."/>
            <person name="Lavrichenko K."/>
            <person name="Devanna P."/>
            <person name="Winkler S."/>
            <person name="Jermiin L.S."/>
            <person name="Skirmuntt E.C."/>
            <person name="Katzourakis A."/>
            <person name="Burkitt-Gray L."/>
            <person name="Ray D.A."/>
            <person name="Sullivan K.A.M."/>
            <person name="Roscito J.G."/>
            <person name="Kirilenko B.M."/>
            <person name="Davalos L.M."/>
            <person name="Corthals A.P."/>
            <person name="Power M.L."/>
            <person name="Jones G."/>
            <person name="Ransome R.D."/>
            <person name="Dechmann D.K.N."/>
            <person name="Locatelli A.G."/>
            <person name="Puechmaille S.J."/>
            <person name="Fedrigo O."/>
            <person name="Jarvis E.D."/>
            <person name="Hiller M."/>
            <person name="Vernes S.C."/>
            <person name="Myers E.W."/>
            <person name="Teeling E.C."/>
        </authorList>
    </citation>
    <scope>NUCLEOTIDE SEQUENCE [LARGE SCALE GENOMIC DNA]</scope>
    <source>
        <strain evidence="1">Bat1K_MPI-CBG_1</strain>
    </source>
</reference>
<protein>
    <submittedName>
        <fullName evidence="1">Uncharacterized protein</fullName>
    </submittedName>
</protein>
<comment type="caution">
    <text evidence="1">The sequence shown here is derived from an EMBL/GenBank/DDBJ whole genome shotgun (WGS) entry which is preliminary data.</text>
</comment>
<accession>A0A834DAU9</accession>
<proteinExistence type="predicted"/>
<gene>
    <name evidence="1" type="ORF">HJG60_009568</name>
</gene>
<evidence type="ECO:0000313" key="1">
    <source>
        <dbReference type="EMBL" id="KAF6073444.1"/>
    </source>
</evidence>
<organism evidence="1 2">
    <name type="scientific">Phyllostomus discolor</name>
    <name type="common">pale spear-nosed bat</name>
    <dbReference type="NCBI Taxonomy" id="89673"/>
    <lineage>
        <taxon>Eukaryota</taxon>
        <taxon>Metazoa</taxon>
        <taxon>Chordata</taxon>
        <taxon>Craniata</taxon>
        <taxon>Vertebrata</taxon>
        <taxon>Euteleostomi</taxon>
        <taxon>Mammalia</taxon>
        <taxon>Eutheria</taxon>
        <taxon>Laurasiatheria</taxon>
        <taxon>Chiroptera</taxon>
        <taxon>Yangochiroptera</taxon>
        <taxon>Phyllostomidae</taxon>
        <taxon>Phyllostominae</taxon>
        <taxon>Phyllostomus</taxon>
    </lineage>
</organism>
<name>A0A834DAU9_9CHIR</name>
<dbReference type="Proteomes" id="UP000664940">
    <property type="component" value="Unassembled WGS sequence"/>
</dbReference>
<dbReference type="AlphaFoldDB" id="A0A834DAU9"/>
<dbReference type="EMBL" id="JABVXQ010000016">
    <property type="protein sequence ID" value="KAF6073444.1"/>
    <property type="molecule type" value="Genomic_DNA"/>
</dbReference>